<keyword evidence="1" id="KW-0832">Ubl conjugation</keyword>
<dbReference type="GO" id="GO:0034045">
    <property type="term" value="C:phagophore assembly site membrane"/>
    <property type="evidence" value="ECO:0007669"/>
    <property type="project" value="UniProtKB-SubCell"/>
</dbReference>
<dbReference type="GO" id="GO:0034274">
    <property type="term" value="C:Atg12-Atg5-Atg16 complex"/>
    <property type="evidence" value="ECO:0007669"/>
    <property type="project" value="TreeGrafter"/>
</dbReference>
<dbReference type="Proteomes" id="UP000688137">
    <property type="component" value="Unassembled WGS sequence"/>
</dbReference>
<protein>
    <recommendedName>
        <fullName evidence="1">Autophagy protein 5</fullName>
    </recommendedName>
</protein>
<dbReference type="GO" id="GO:0034727">
    <property type="term" value="P:piecemeal microautophagy of the nucleus"/>
    <property type="evidence" value="ECO:0007669"/>
    <property type="project" value="TreeGrafter"/>
</dbReference>
<comment type="subunit">
    <text evidence="1">Conjugated with ATG12.</text>
</comment>
<keyword evidence="1" id="KW-0072">Autophagy</keyword>
<evidence type="ECO:0000256" key="1">
    <source>
        <dbReference type="RuleBase" id="RU361202"/>
    </source>
</evidence>
<keyword evidence="1" id="KW-0472">Membrane</keyword>
<dbReference type="OMA" id="RPQFYEF"/>
<dbReference type="PANTHER" id="PTHR13040">
    <property type="entry name" value="AUTOPHAGY PROTEIN 5"/>
    <property type="match status" value="1"/>
</dbReference>
<dbReference type="GO" id="GO:0005776">
    <property type="term" value="C:autophagosome"/>
    <property type="evidence" value="ECO:0007669"/>
    <property type="project" value="TreeGrafter"/>
</dbReference>
<comment type="similarity">
    <text evidence="1">Belongs to the ATG5 family.</text>
</comment>
<dbReference type="GO" id="GO:0061908">
    <property type="term" value="C:phagophore"/>
    <property type="evidence" value="ECO:0007669"/>
    <property type="project" value="TreeGrafter"/>
</dbReference>
<dbReference type="InterPro" id="IPR007239">
    <property type="entry name" value="Atg5"/>
</dbReference>
<proteinExistence type="inferred from homology"/>
<reference evidence="4" key="1">
    <citation type="submission" date="2021-01" db="EMBL/GenBank/DDBJ databases">
        <authorList>
            <consortium name="Genoscope - CEA"/>
            <person name="William W."/>
        </authorList>
    </citation>
    <scope>NUCLEOTIDE SEQUENCE</scope>
</reference>
<keyword evidence="5" id="KW-1185">Reference proteome</keyword>
<dbReference type="GO" id="GO:0006995">
    <property type="term" value="P:cellular response to nitrogen starvation"/>
    <property type="evidence" value="ECO:0007669"/>
    <property type="project" value="TreeGrafter"/>
</dbReference>
<comment type="caution">
    <text evidence="4">The sequence shown here is derived from an EMBL/GenBank/DDBJ whole genome shotgun (WGS) entry which is preliminary data.</text>
</comment>
<evidence type="ECO:0000259" key="3">
    <source>
        <dbReference type="Pfam" id="PF20638"/>
    </source>
</evidence>
<dbReference type="EMBL" id="CAJJDM010000021">
    <property type="protein sequence ID" value="CAD8055202.1"/>
    <property type="molecule type" value="Genomic_DNA"/>
</dbReference>
<accession>A0A8S1KPX5</accession>
<organism evidence="4 5">
    <name type="scientific">Paramecium primaurelia</name>
    <dbReference type="NCBI Taxonomy" id="5886"/>
    <lineage>
        <taxon>Eukaryota</taxon>
        <taxon>Sar</taxon>
        <taxon>Alveolata</taxon>
        <taxon>Ciliophora</taxon>
        <taxon>Intramacronucleata</taxon>
        <taxon>Oligohymenophorea</taxon>
        <taxon>Peniculida</taxon>
        <taxon>Parameciidae</taxon>
        <taxon>Paramecium</taxon>
    </lineage>
</organism>
<gene>
    <name evidence="4" type="ORF">PPRIM_AZ9-3.1.T0230060</name>
</gene>
<dbReference type="Pfam" id="PF20638">
    <property type="entry name" value="ATG5_UblA"/>
    <property type="match status" value="1"/>
</dbReference>
<comment type="subcellular location">
    <subcellularLocation>
        <location evidence="1">Preautophagosomal structure membrane</location>
        <topology evidence="1">Peripheral membrane protein</topology>
    </subcellularLocation>
</comment>
<evidence type="ECO:0000313" key="4">
    <source>
        <dbReference type="EMBL" id="CAD8055202.1"/>
    </source>
</evidence>
<feature type="domain" description="Autophagy protein ATG5 UblA" evidence="3">
    <location>
        <begin position="30"/>
        <end position="104"/>
    </location>
</feature>
<dbReference type="InterPro" id="IPR048939">
    <property type="entry name" value="ATG5_UblA"/>
</dbReference>
<dbReference type="GO" id="GO:0000422">
    <property type="term" value="P:autophagy of mitochondrion"/>
    <property type="evidence" value="ECO:0007669"/>
    <property type="project" value="TreeGrafter"/>
</dbReference>
<feature type="domain" description="Autophagy protein ATG5 UblB" evidence="2">
    <location>
        <begin position="192"/>
        <end position="267"/>
    </location>
</feature>
<dbReference type="PANTHER" id="PTHR13040:SF2">
    <property type="entry name" value="AUTOPHAGY PROTEIN 5"/>
    <property type="match status" value="1"/>
</dbReference>
<dbReference type="AlphaFoldDB" id="A0A8S1KPX5"/>
<evidence type="ECO:0000259" key="2">
    <source>
        <dbReference type="Pfam" id="PF04106"/>
    </source>
</evidence>
<dbReference type="InterPro" id="IPR048318">
    <property type="entry name" value="ATG5_UblB"/>
</dbReference>
<keyword evidence="1" id="KW-1017">Isopeptide bond</keyword>
<sequence length="268" mass="32518">MENQHQEEISLEDIRKQINEQSFLGKFILQDVDDKTQIIPFVCIIYNNKYPGFYFESIYNHFIRFSNKVRSSLWLSYNDQPIQWHLPFFVQIDKINEEVEIIVHFKKRPENVLPISENIQVDIKNRYFWNLKQACMIRYGHKWEKQIFQTITIEQQYKMFQNYSDHNYRPQFYEFFDKIWDLNTLKKEQQISIPIRIFIDGNMIQRSHVLKDVKETLLNIIQPIFEDSLNYNELNINVLGLQINLDFPVRLLVSTFINPDGFCYIIIK</sequence>
<name>A0A8S1KPX5_PARPR</name>
<evidence type="ECO:0000313" key="5">
    <source>
        <dbReference type="Proteomes" id="UP000688137"/>
    </source>
</evidence>
<comment type="function">
    <text evidence="1">Involved in autophagic vesicle formation.</text>
</comment>
<dbReference type="GO" id="GO:0019776">
    <property type="term" value="F:Atg8-family ligase activity"/>
    <property type="evidence" value="ECO:0007669"/>
    <property type="project" value="TreeGrafter"/>
</dbReference>
<dbReference type="GO" id="GO:0044233">
    <property type="term" value="C:mitochondria-associated endoplasmic reticulum membrane contact site"/>
    <property type="evidence" value="ECO:0007669"/>
    <property type="project" value="TreeGrafter"/>
</dbReference>
<dbReference type="Pfam" id="PF04106">
    <property type="entry name" value="ATG5_UblB"/>
    <property type="match status" value="1"/>
</dbReference>